<comment type="similarity">
    <text evidence="2">Belongs to the ACC deaminase/D-cysteine desulfhydrase family.</text>
</comment>
<accession>A0ABT7YEB8</accession>
<evidence type="ECO:0000256" key="3">
    <source>
        <dbReference type="ARBA" id="ARBA00022898"/>
    </source>
</evidence>
<comment type="cofactor">
    <cofactor evidence="1">
        <name>pyridoxal 5'-phosphate</name>
        <dbReference type="ChEBI" id="CHEBI:597326"/>
    </cofactor>
</comment>
<proteinExistence type="inferred from homology"/>
<dbReference type="Gene3D" id="3.40.50.1100">
    <property type="match status" value="2"/>
</dbReference>
<organism evidence="5 6">
    <name type="scientific">Algoriphagus sediminis</name>
    <dbReference type="NCBI Taxonomy" id="3057113"/>
    <lineage>
        <taxon>Bacteria</taxon>
        <taxon>Pseudomonadati</taxon>
        <taxon>Bacteroidota</taxon>
        <taxon>Cytophagia</taxon>
        <taxon>Cytophagales</taxon>
        <taxon>Cyclobacteriaceae</taxon>
        <taxon>Algoriphagus</taxon>
    </lineage>
</organism>
<comment type="caution">
    <text evidence="5">The sequence shown here is derived from an EMBL/GenBank/DDBJ whole genome shotgun (WGS) entry which is preliminary data.</text>
</comment>
<reference evidence="5" key="1">
    <citation type="submission" date="2023-06" db="EMBL/GenBank/DDBJ databases">
        <title>Robiginitalea aurantiacus sp. nov. and Algoriphagus sediminis sp. nov., isolated from coastal sediment.</title>
        <authorList>
            <person name="Zhou Z.Y."/>
            <person name="An J."/>
            <person name="Jia Y.W."/>
            <person name="Du Z.J."/>
        </authorList>
    </citation>
    <scope>NUCLEOTIDE SEQUENCE</scope>
    <source>
        <strain evidence="5">C2-7</strain>
    </source>
</reference>
<feature type="domain" description="Tryptophan synthase beta chain-like PALP" evidence="4">
    <location>
        <begin position="14"/>
        <end position="283"/>
    </location>
</feature>
<evidence type="ECO:0000256" key="2">
    <source>
        <dbReference type="ARBA" id="ARBA00008639"/>
    </source>
</evidence>
<dbReference type="InterPro" id="IPR027278">
    <property type="entry name" value="ACCD_DCysDesulf"/>
</dbReference>
<keyword evidence="3" id="KW-0663">Pyridoxal phosphate</keyword>
<name>A0ABT7YEB8_9BACT</name>
<dbReference type="Proteomes" id="UP001171916">
    <property type="component" value="Unassembled WGS sequence"/>
</dbReference>
<gene>
    <name evidence="5" type="ORF">QVH07_11795</name>
</gene>
<dbReference type="Pfam" id="PF00291">
    <property type="entry name" value="PALP"/>
    <property type="match status" value="1"/>
</dbReference>
<dbReference type="SUPFAM" id="SSF53686">
    <property type="entry name" value="Tryptophan synthase beta subunit-like PLP-dependent enzymes"/>
    <property type="match status" value="1"/>
</dbReference>
<dbReference type="PANTHER" id="PTHR43780:SF2">
    <property type="entry name" value="1-AMINOCYCLOPROPANE-1-CARBOXYLATE DEAMINASE-RELATED"/>
    <property type="match status" value="1"/>
</dbReference>
<dbReference type="PANTHER" id="PTHR43780">
    <property type="entry name" value="1-AMINOCYCLOPROPANE-1-CARBOXYLATE DEAMINASE-RELATED"/>
    <property type="match status" value="1"/>
</dbReference>
<evidence type="ECO:0000313" key="5">
    <source>
        <dbReference type="EMBL" id="MDN3204837.1"/>
    </source>
</evidence>
<evidence type="ECO:0000259" key="4">
    <source>
        <dbReference type="Pfam" id="PF00291"/>
    </source>
</evidence>
<evidence type="ECO:0000313" key="6">
    <source>
        <dbReference type="Proteomes" id="UP001171916"/>
    </source>
</evidence>
<sequence>MLHHSPITNQFLFRTESGVEFWIKRLDLVHPEVSGNKFFKLKYNLEEAKIKGYDTILTFGGAYSNHIYSTAKAVKAIGMKSIGIIRGDELKVLNPTLQAAKESGMQLKFISREDYRRKNEEKFIKNLKDRFQGFYLIPEGGTNALAIHGTQEILQYSDAKFSHIACSIGTGGTFAGLALSIHPDQKLLGVSSLKGNFIHQEIKSLLEASQKDFVGDYEILDSFHFGGYAKHTPELIKFIHDFYQKYQVTLDPVYTGKTAFAILDLIEKGYFKAKSKILMIHTGGLQGNLGFTERTGINLPPSG</sequence>
<protein>
    <submittedName>
        <fullName evidence="5">Pyridoxal-phosphate dependent enzyme</fullName>
    </submittedName>
</protein>
<dbReference type="InterPro" id="IPR036052">
    <property type="entry name" value="TrpB-like_PALP_sf"/>
</dbReference>
<dbReference type="EMBL" id="JAUEPH010000005">
    <property type="protein sequence ID" value="MDN3204837.1"/>
    <property type="molecule type" value="Genomic_DNA"/>
</dbReference>
<keyword evidence="6" id="KW-1185">Reference proteome</keyword>
<dbReference type="InterPro" id="IPR001926">
    <property type="entry name" value="TrpB-like_PALP"/>
</dbReference>
<dbReference type="PIRSF" id="PIRSF006278">
    <property type="entry name" value="ACCD_DCysDesulf"/>
    <property type="match status" value="1"/>
</dbReference>
<dbReference type="RefSeq" id="WP_290000623.1">
    <property type="nucleotide sequence ID" value="NZ_JAUEPH010000005.1"/>
</dbReference>
<evidence type="ECO:0000256" key="1">
    <source>
        <dbReference type="ARBA" id="ARBA00001933"/>
    </source>
</evidence>